<feature type="transmembrane region" description="Helical" evidence="7">
    <location>
        <begin position="12"/>
        <end position="29"/>
    </location>
</feature>
<dbReference type="Proteomes" id="UP000318288">
    <property type="component" value="Unassembled WGS sequence"/>
</dbReference>
<dbReference type="Pfam" id="PF03706">
    <property type="entry name" value="LPG_synthase_TM"/>
    <property type="match status" value="1"/>
</dbReference>
<feature type="transmembrane region" description="Helical" evidence="7">
    <location>
        <begin position="130"/>
        <end position="151"/>
    </location>
</feature>
<proteinExistence type="predicted"/>
<dbReference type="PANTHER" id="PTHR40277:SF1">
    <property type="entry name" value="BLL5419 PROTEIN"/>
    <property type="match status" value="1"/>
</dbReference>
<evidence type="ECO:0000256" key="1">
    <source>
        <dbReference type="ARBA" id="ARBA00004651"/>
    </source>
</evidence>
<reference evidence="8 9" key="1">
    <citation type="submission" date="2019-02" db="EMBL/GenBank/DDBJ databases">
        <title>Deep-cultivation of Planctomycetes and their phenomic and genomic characterization uncovers novel biology.</title>
        <authorList>
            <person name="Wiegand S."/>
            <person name="Jogler M."/>
            <person name="Boedeker C."/>
            <person name="Pinto D."/>
            <person name="Vollmers J."/>
            <person name="Rivas-Marin E."/>
            <person name="Kohn T."/>
            <person name="Peeters S.H."/>
            <person name="Heuer A."/>
            <person name="Rast P."/>
            <person name="Oberbeckmann S."/>
            <person name="Bunk B."/>
            <person name="Jeske O."/>
            <person name="Meyerdierks A."/>
            <person name="Storesund J.E."/>
            <person name="Kallscheuer N."/>
            <person name="Luecker S."/>
            <person name="Lage O.M."/>
            <person name="Pohl T."/>
            <person name="Merkel B.J."/>
            <person name="Hornburger P."/>
            <person name="Mueller R.-W."/>
            <person name="Bruemmer F."/>
            <person name="Labrenz M."/>
            <person name="Spormann A.M."/>
            <person name="Op Den Camp H."/>
            <person name="Overmann J."/>
            <person name="Amann R."/>
            <person name="Jetten M.S.M."/>
            <person name="Mascher T."/>
            <person name="Medema M.H."/>
            <person name="Devos D.P."/>
            <person name="Kaster A.-K."/>
            <person name="Ovreas L."/>
            <person name="Rohde M."/>
            <person name="Galperin M.Y."/>
            <person name="Jogler C."/>
        </authorList>
    </citation>
    <scope>NUCLEOTIDE SEQUENCE [LARGE SCALE GENOMIC DNA]</scope>
    <source>
        <strain evidence="8 9">Poly51</strain>
    </source>
</reference>
<keyword evidence="5 7" id="KW-0472">Membrane</keyword>
<dbReference type="PANTHER" id="PTHR40277">
    <property type="entry name" value="BLL5419 PROTEIN"/>
    <property type="match status" value="1"/>
</dbReference>
<keyword evidence="4 7" id="KW-1133">Transmembrane helix</keyword>
<gene>
    <name evidence="8" type="ORF">Poly51_50680</name>
</gene>
<feature type="transmembrane region" description="Helical" evidence="7">
    <location>
        <begin position="298"/>
        <end position="321"/>
    </location>
</feature>
<evidence type="ECO:0000313" key="9">
    <source>
        <dbReference type="Proteomes" id="UP000318288"/>
    </source>
</evidence>
<feature type="region of interest" description="Disordered" evidence="6">
    <location>
        <begin position="331"/>
        <end position="360"/>
    </location>
</feature>
<evidence type="ECO:0000256" key="3">
    <source>
        <dbReference type="ARBA" id="ARBA00022692"/>
    </source>
</evidence>
<keyword evidence="2" id="KW-1003">Cell membrane</keyword>
<sequence length="360" mass="38340">MQSTAKKYFVNLVKFAFPIALVSFLVWRIEPEQWEQLTTQPKNYWLLAAALVVALGAMSMSFARWCVLVRCQGIELSMLEAFRLGSIGYLLSFVSAGSVGGDLFKAIFLAKRRPGKRVAAVASVFVDRGSGMYGLLLLVAAGLLFSNPPAAAESAIDLPKIKIATAVLIAVGTTVLAVLILGGRSIDRLISWGSTLPVIGPVVKTIGPPLRMFHHHPFAFGLSILMSLGVQGMLVISMYLVARGMYASPPTLADHFVIVPIGMLASALPITPAGMGVLELVVETLYRSVPAIPTEASGTLVALVFEIVKVVMAVIGTVFYWTAGAEVRESIEQAEEQSEEGGEEGADSDEIDGADPQTGS</sequence>
<dbReference type="GO" id="GO:0005886">
    <property type="term" value="C:plasma membrane"/>
    <property type="evidence" value="ECO:0007669"/>
    <property type="project" value="UniProtKB-SubCell"/>
</dbReference>
<feature type="compositionally biased region" description="Acidic residues" evidence="6">
    <location>
        <begin position="332"/>
        <end position="353"/>
    </location>
</feature>
<dbReference type="InterPro" id="IPR022791">
    <property type="entry name" value="L-PG_synthase/AglD"/>
</dbReference>
<feature type="transmembrane region" description="Helical" evidence="7">
    <location>
        <begin position="87"/>
        <end position="110"/>
    </location>
</feature>
<dbReference type="AlphaFoldDB" id="A0A5C6EJ38"/>
<feature type="transmembrane region" description="Helical" evidence="7">
    <location>
        <begin position="253"/>
        <end position="278"/>
    </location>
</feature>
<feature type="transmembrane region" description="Helical" evidence="7">
    <location>
        <begin position="163"/>
        <end position="182"/>
    </location>
</feature>
<comment type="caution">
    <text evidence="8">The sequence shown here is derived from an EMBL/GenBank/DDBJ whole genome shotgun (WGS) entry which is preliminary data.</text>
</comment>
<evidence type="ECO:0000256" key="2">
    <source>
        <dbReference type="ARBA" id="ARBA00022475"/>
    </source>
</evidence>
<accession>A0A5C6EJ38</accession>
<feature type="transmembrane region" description="Helical" evidence="7">
    <location>
        <begin position="44"/>
        <end position="67"/>
    </location>
</feature>
<evidence type="ECO:0000256" key="7">
    <source>
        <dbReference type="SAM" id="Phobius"/>
    </source>
</evidence>
<comment type="subcellular location">
    <subcellularLocation>
        <location evidence="1">Cell membrane</location>
        <topology evidence="1">Multi-pass membrane protein</topology>
    </subcellularLocation>
</comment>
<evidence type="ECO:0000313" key="8">
    <source>
        <dbReference type="EMBL" id="TWU47269.1"/>
    </source>
</evidence>
<organism evidence="8 9">
    <name type="scientific">Rubripirellula tenax</name>
    <dbReference type="NCBI Taxonomy" id="2528015"/>
    <lineage>
        <taxon>Bacteria</taxon>
        <taxon>Pseudomonadati</taxon>
        <taxon>Planctomycetota</taxon>
        <taxon>Planctomycetia</taxon>
        <taxon>Pirellulales</taxon>
        <taxon>Pirellulaceae</taxon>
        <taxon>Rubripirellula</taxon>
    </lineage>
</organism>
<dbReference type="EMBL" id="SJPW01000007">
    <property type="protein sequence ID" value="TWU47269.1"/>
    <property type="molecule type" value="Genomic_DNA"/>
</dbReference>
<protein>
    <submittedName>
        <fullName evidence="8">Uncharacterized protein</fullName>
    </submittedName>
</protein>
<dbReference type="OrthoDB" id="279916at2"/>
<name>A0A5C6EJ38_9BACT</name>
<dbReference type="RefSeq" id="WP_146460950.1">
    <property type="nucleotide sequence ID" value="NZ_SJPW01000007.1"/>
</dbReference>
<keyword evidence="3 7" id="KW-0812">Transmembrane</keyword>
<evidence type="ECO:0000256" key="6">
    <source>
        <dbReference type="SAM" id="MobiDB-lite"/>
    </source>
</evidence>
<evidence type="ECO:0000256" key="5">
    <source>
        <dbReference type="ARBA" id="ARBA00023136"/>
    </source>
</evidence>
<evidence type="ECO:0000256" key="4">
    <source>
        <dbReference type="ARBA" id="ARBA00022989"/>
    </source>
</evidence>
<feature type="transmembrane region" description="Helical" evidence="7">
    <location>
        <begin position="218"/>
        <end position="241"/>
    </location>
</feature>
<keyword evidence="9" id="KW-1185">Reference proteome</keyword>